<sequence length="100" mass="11624">MELKIAKNEDNELFNRKNVTFNVIGYDATPSKEVVKEELCKKINALPDMTVIVNLSQESGMRRLNGMAHVYSNKEDIDKYERDYILKRSEKKNAKKEGEK</sequence>
<dbReference type="EMBL" id="CP019964">
    <property type="protein sequence ID" value="ASI13426.1"/>
    <property type="molecule type" value="Genomic_DNA"/>
</dbReference>
<keyword evidence="1 3" id="KW-0689">Ribosomal protein</keyword>
<dbReference type="GO" id="GO:0005840">
    <property type="term" value="C:ribosome"/>
    <property type="evidence" value="ECO:0007669"/>
    <property type="project" value="UniProtKB-KW"/>
</dbReference>
<reference evidence="4 5" key="1">
    <citation type="journal article" date="2017" name="Nat. Commun.">
        <title>'ARMAN' archaea depend on association with euryarchaeal host in culture and in situ.</title>
        <authorList>
            <person name="Golyshina O."/>
            <person name="Toshchakov S."/>
            <person name="Makarova K."/>
            <person name="Gavrilov S."/>
            <person name="Korzhenkov A."/>
            <person name="La Cono V."/>
            <person name="Arcadi E."/>
            <person name="Nechitaylo T."/>
            <person name="Ferrer M."/>
            <person name="Kublanov I."/>
            <person name="Wolf Y."/>
            <person name="Yakimov M."/>
            <person name="Golyshin P."/>
            <person name="Slesarev A."/>
            <person name="Kozyavkin S."/>
        </authorList>
    </citation>
    <scope>NUCLEOTIDE SEQUENCE [LARGE SCALE GENOMIC DNA]</scope>
    <source>
        <strain evidence="4 5">Mia14</strain>
    </source>
</reference>
<gene>
    <name evidence="3" type="primary">rps24e</name>
    <name evidence="4" type="ORF">Mia14_0083</name>
</gene>
<evidence type="ECO:0000256" key="2">
    <source>
        <dbReference type="ARBA" id="ARBA00023274"/>
    </source>
</evidence>
<dbReference type="HAMAP" id="MF_00545">
    <property type="entry name" value="Ribosomal_eS24"/>
    <property type="match status" value="1"/>
</dbReference>
<dbReference type="Pfam" id="PF01282">
    <property type="entry name" value="Ribosomal_S24e"/>
    <property type="match status" value="1"/>
</dbReference>
<name>A0A218NLT4_9ARCH</name>
<evidence type="ECO:0000313" key="4">
    <source>
        <dbReference type="EMBL" id="ASI13426.1"/>
    </source>
</evidence>
<organism evidence="4 5">
    <name type="scientific">Candidatus Mancarchaeum acidiphilum</name>
    <dbReference type="NCBI Taxonomy" id="1920749"/>
    <lineage>
        <taxon>Archaea</taxon>
        <taxon>Candidatus Micrarchaeota</taxon>
        <taxon>Candidatus Mancarchaeum</taxon>
    </lineage>
</organism>
<evidence type="ECO:0000256" key="3">
    <source>
        <dbReference type="HAMAP-Rule" id="MF_00545"/>
    </source>
</evidence>
<accession>A0A218NLT4</accession>
<protein>
    <recommendedName>
        <fullName evidence="3">Small ribosomal subunit protein eS24</fullName>
    </recommendedName>
</protein>
<dbReference type="GO" id="GO:1990904">
    <property type="term" value="C:ribonucleoprotein complex"/>
    <property type="evidence" value="ECO:0007669"/>
    <property type="project" value="UniProtKB-KW"/>
</dbReference>
<dbReference type="InterPro" id="IPR012678">
    <property type="entry name" value="Ribosomal_uL23/eL15/eS24_sf"/>
</dbReference>
<comment type="similarity">
    <text evidence="3">Belongs to the eukaryotic ribosomal protein eS24 family.</text>
</comment>
<dbReference type="Proteomes" id="UP000197679">
    <property type="component" value="Chromosome"/>
</dbReference>
<dbReference type="AlphaFoldDB" id="A0A218NLT4"/>
<dbReference type="Gene3D" id="3.30.70.330">
    <property type="match status" value="1"/>
</dbReference>
<evidence type="ECO:0000256" key="1">
    <source>
        <dbReference type="ARBA" id="ARBA00022980"/>
    </source>
</evidence>
<dbReference type="RefSeq" id="WP_088819595.1">
    <property type="nucleotide sequence ID" value="NZ_CP019964.1"/>
</dbReference>
<dbReference type="GO" id="GO:0006412">
    <property type="term" value="P:translation"/>
    <property type="evidence" value="ECO:0007669"/>
    <property type="project" value="UniProtKB-UniRule"/>
</dbReference>
<evidence type="ECO:0000313" key="5">
    <source>
        <dbReference type="Proteomes" id="UP000197679"/>
    </source>
</evidence>
<dbReference type="KEGG" id="marh:Mia14_0083"/>
<dbReference type="GeneID" id="33313643"/>
<dbReference type="OrthoDB" id="27533at2157"/>
<keyword evidence="5" id="KW-1185">Reference proteome</keyword>
<dbReference type="InterPro" id="IPR012677">
    <property type="entry name" value="Nucleotide-bd_a/b_plait_sf"/>
</dbReference>
<dbReference type="SUPFAM" id="SSF54189">
    <property type="entry name" value="Ribosomal proteins S24e, L23 and L15e"/>
    <property type="match status" value="1"/>
</dbReference>
<dbReference type="InterPro" id="IPR001976">
    <property type="entry name" value="Ribosomal_eS24"/>
</dbReference>
<dbReference type="GO" id="GO:0003735">
    <property type="term" value="F:structural constituent of ribosome"/>
    <property type="evidence" value="ECO:0007669"/>
    <property type="project" value="InterPro"/>
</dbReference>
<proteinExistence type="inferred from homology"/>
<keyword evidence="2 3" id="KW-0687">Ribonucleoprotein</keyword>